<dbReference type="HOGENOM" id="CLU_001324_5_1_1"/>
<dbReference type="OrthoDB" id="2272314at2759"/>
<sequence length="248" mass="28234">MNIECPKCHALHFACERLSSSSLRNPRFGICCLQGQVDLPPFPEWPRELKRLFHDARDEHKFIENVRQYNCALAFTSLGVKVHTFAGGAPASFRIHGALHHHMGSLVPPEGVSPSYAQLYIYDAQQATELRHNRNQNLEHGILLELHDMLARHHPYAAVYKNAIQITNRQPLEQRADMQIRLHLQPGTDARRYNLPTADEIAVIIPGDGSENVQDSRDIVLRHQGGALRRISHLHQSYSSLHYVLLFP</sequence>
<dbReference type="InParanoid" id="A0A0C2XI29"/>
<accession>A0A0C2XI29</accession>
<organism evidence="1 2">
    <name type="scientific">Amanita muscaria (strain Koide BX008)</name>
    <dbReference type="NCBI Taxonomy" id="946122"/>
    <lineage>
        <taxon>Eukaryota</taxon>
        <taxon>Fungi</taxon>
        <taxon>Dikarya</taxon>
        <taxon>Basidiomycota</taxon>
        <taxon>Agaricomycotina</taxon>
        <taxon>Agaricomycetes</taxon>
        <taxon>Agaricomycetidae</taxon>
        <taxon>Agaricales</taxon>
        <taxon>Pluteineae</taxon>
        <taxon>Amanitaceae</taxon>
        <taxon>Amanita</taxon>
    </lineage>
</organism>
<keyword evidence="2" id="KW-1185">Reference proteome</keyword>
<gene>
    <name evidence="1" type="ORF">M378DRAFT_56848</name>
</gene>
<evidence type="ECO:0000313" key="1">
    <source>
        <dbReference type="EMBL" id="KIL69116.1"/>
    </source>
</evidence>
<proteinExistence type="predicted"/>
<protein>
    <recommendedName>
        <fullName evidence="3">Helitron helicase-like domain-containing protein</fullName>
    </recommendedName>
</protein>
<evidence type="ECO:0008006" key="3">
    <source>
        <dbReference type="Google" id="ProtNLM"/>
    </source>
</evidence>
<dbReference type="EMBL" id="KN818226">
    <property type="protein sequence ID" value="KIL69116.1"/>
    <property type="molecule type" value="Genomic_DNA"/>
</dbReference>
<dbReference type="Proteomes" id="UP000054549">
    <property type="component" value="Unassembled WGS sequence"/>
</dbReference>
<dbReference type="PANTHER" id="PTHR45786:SF74">
    <property type="entry name" value="ATP-DEPENDENT DNA HELICASE"/>
    <property type="match status" value="1"/>
</dbReference>
<feature type="non-terminal residue" evidence="1">
    <location>
        <position position="248"/>
    </location>
</feature>
<dbReference type="STRING" id="946122.A0A0C2XI29"/>
<reference evidence="1 2" key="1">
    <citation type="submission" date="2014-04" db="EMBL/GenBank/DDBJ databases">
        <title>Evolutionary Origins and Diversification of the Mycorrhizal Mutualists.</title>
        <authorList>
            <consortium name="DOE Joint Genome Institute"/>
            <consortium name="Mycorrhizal Genomics Consortium"/>
            <person name="Kohler A."/>
            <person name="Kuo A."/>
            <person name="Nagy L.G."/>
            <person name="Floudas D."/>
            <person name="Copeland A."/>
            <person name="Barry K.W."/>
            <person name="Cichocki N."/>
            <person name="Veneault-Fourrey C."/>
            <person name="LaButti K."/>
            <person name="Lindquist E.A."/>
            <person name="Lipzen A."/>
            <person name="Lundell T."/>
            <person name="Morin E."/>
            <person name="Murat C."/>
            <person name="Riley R."/>
            <person name="Ohm R."/>
            <person name="Sun H."/>
            <person name="Tunlid A."/>
            <person name="Henrissat B."/>
            <person name="Grigoriev I.V."/>
            <person name="Hibbett D.S."/>
            <person name="Martin F."/>
        </authorList>
    </citation>
    <scope>NUCLEOTIDE SEQUENCE [LARGE SCALE GENOMIC DNA]</scope>
    <source>
        <strain evidence="1 2">Koide BX008</strain>
    </source>
</reference>
<evidence type="ECO:0000313" key="2">
    <source>
        <dbReference type="Proteomes" id="UP000054549"/>
    </source>
</evidence>
<dbReference type="PANTHER" id="PTHR45786">
    <property type="entry name" value="DNA BINDING PROTEIN-LIKE"/>
    <property type="match status" value="1"/>
</dbReference>
<name>A0A0C2XI29_AMAMK</name>
<dbReference type="AlphaFoldDB" id="A0A0C2XI29"/>